<dbReference type="PRINTS" id="PR00081">
    <property type="entry name" value="GDHRDH"/>
</dbReference>
<reference evidence="3" key="1">
    <citation type="submission" date="2022-11" db="EMBL/GenBank/DDBJ databases">
        <title>Biodiversity and phylogenetic relationships of bacteria.</title>
        <authorList>
            <person name="Machado R.A.R."/>
            <person name="Bhat A."/>
            <person name="Loulou A."/>
            <person name="Kallel S."/>
        </authorList>
    </citation>
    <scope>NUCLEOTIDE SEQUENCE</scope>
    <source>
        <strain evidence="3">DSM 16503</strain>
    </source>
</reference>
<dbReference type="PANTHER" id="PTHR43658:SF8">
    <property type="entry name" value="17-BETA-HYDROXYSTEROID DEHYDROGENASE 14-RELATED"/>
    <property type="match status" value="1"/>
</dbReference>
<keyword evidence="1" id="KW-0560">Oxidoreductase</keyword>
<dbReference type="Proteomes" id="UP001208074">
    <property type="component" value="Unassembled WGS sequence"/>
</dbReference>
<dbReference type="Gene3D" id="3.40.50.720">
    <property type="entry name" value="NAD(P)-binding Rossmann-like Domain"/>
    <property type="match status" value="1"/>
</dbReference>
<evidence type="ECO:0000256" key="2">
    <source>
        <dbReference type="RuleBase" id="RU000363"/>
    </source>
</evidence>
<accession>A0AAW5VWK0</accession>
<comment type="similarity">
    <text evidence="2">Belongs to the short-chain dehydrogenases/reductases (SDR) family.</text>
</comment>
<organism evidence="3 4">
    <name type="scientific">Alcaligenes phenolicus</name>
    <dbReference type="NCBI Taxonomy" id="232846"/>
    <lineage>
        <taxon>Bacteria</taxon>
        <taxon>Pseudomonadati</taxon>
        <taxon>Pseudomonadota</taxon>
        <taxon>Betaproteobacteria</taxon>
        <taxon>Burkholderiales</taxon>
        <taxon>Alcaligenaceae</taxon>
        <taxon>Alcaligenes</taxon>
    </lineage>
</organism>
<protein>
    <submittedName>
        <fullName evidence="3">SDR family NAD(P)-dependent oxidoreductase</fullName>
    </submittedName>
</protein>
<dbReference type="PRINTS" id="PR00080">
    <property type="entry name" value="SDRFAMILY"/>
</dbReference>
<comment type="caution">
    <text evidence="3">The sequence shown here is derived from an EMBL/GenBank/DDBJ whole genome shotgun (WGS) entry which is preliminary data.</text>
</comment>
<dbReference type="Pfam" id="PF00106">
    <property type="entry name" value="adh_short"/>
    <property type="match status" value="1"/>
</dbReference>
<dbReference type="GO" id="GO:0016491">
    <property type="term" value="F:oxidoreductase activity"/>
    <property type="evidence" value="ECO:0007669"/>
    <property type="project" value="UniProtKB-KW"/>
</dbReference>
<dbReference type="SUPFAM" id="SSF51735">
    <property type="entry name" value="NAD(P)-binding Rossmann-fold domains"/>
    <property type="match status" value="1"/>
</dbReference>
<evidence type="ECO:0000313" key="3">
    <source>
        <dbReference type="EMBL" id="MCX5567543.1"/>
    </source>
</evidence>
<dbReference type="EMBL" id="JAPKNB010000025">
    <property type="protein sequence ID" value="MCX5567543.1"/>
    <property type="molecule type" value="Genomic_DNA"/>
</dbReference>
<dbReference type="PANTHER" id="PTHR43658">
    <property type="entry name" value="SHORT-CHAIN DEHYDROGENASE/REDUCTASE"/>
    <property type="match status" value="1"/>
</dbReference>
<dbReference type="InterPro" id="IPR002347">
    <property type="entry name" value="SDR_fam"/>
</dbReference>
<evidence type="ECO:0000256" key="1">
    <source>
        <dbReference type="ARBA" id="ARBA00023002"/>
    </source>
</evidence>
<dbReference type="InterPro" id="IPR036291">
    <property type="entry name" value="NAD(P)-bd_dom_sf"/>
</dbReference>
<sequence length="254" mass="26183">MKIENITALVTGAASGLGFATCKALVEAGARVVAVDMDEQGLADKVLPLGADVVRTLKVDVSQEADVKAAVDLAVEAFGGLQVAVNCAGILGPGKTLSKGEPLPLEQWNRVIAVNLTGTFNVIRYASQAMAQNEPNADGERGVLVNTSSGAAWQGQIGQAAYSATKAGVMGLTLPVARDLAPLGIRVVSIAPGLFETGMSSGMPAKVAQNIIDNLVLFPHRMGDGAEFAGLTKHIIENAYLNATTISLDAGTRM</sequence>
<proteinExistence type="inferred from homology"/>
<gene>
    <name evidence="3" type="ORF">OSH02_19410</name>
</gene>
<name>A0AAW5VWK0_9BURK</name>
<dbReference type="PROSITE" id="PS00061">
    <property type="entry name" value="ADH_SHORT"/>
    <property type="match status" value="1"/>
</dbReference>
<dbReference type="AlphaFoldDB" id="A0AAW5VWK0"/>
<dbReference type="InterPro" id="IPR020904">
    <property type="entry name" value="Sc_DH/Rdtase_CS"/>
</dbReference>
<evidence type="ECO:0000313" key="4">
    <source>
        <dbReference type="Proteomes" id="UP001208074"/>
    </source>
</evidence>
<dbReference type="RefSeq" id="WP_026484902.1">
    <property type="nucleotide sequence ID" value="NZ_JAPKNB010000025.1"/>
</dbReference>